<evidence type="ECO:0000313" key="3">
    <source>
        <dbReference type="Proteomes" id="UP001596143"/>
    </source>
</evidence>
<dbReference type="Proteomes" id="UP001596143">
    <property type="component" value="Unassembled WGS sequence"/>
</dbReference>
<name>A0ABW0UBA1_9BACI</name>
<feature type="domain" description="DnaA N-terminal" evidence="1">
    <location>
        <begin position="4"/>
        <end position="65"/>
    </location>
</feature>
<evidence type="ECO:0000259" key="1">
    <source>
        <dbReference type="Pfam" id="PF11638"/>
    </source>
</evidence>
<keyword evidence="3" id="KW-1185">Reference proteome</keyword>
<evidence type="ECO:0000313" key="2">
    <source>
        <dbReference type="EMBL" id="MFC5629999.1"/>
    </source>
</evidence>
<dbReference type="EMBL" id="JBHSPF010000077">
    <property type="protein sequence ID" value="MFC5629999.1"/>
    <property type="molecule type" value="Genomic_DNA"/>
</dbReference>
<dbReference type="InterPro" id="IPR024633">
    <property type="entry name" value="DnaA_N_dom"/>
</dbReference>
<sequence length="149" mass="17354">METNALWGAVMDRISQKIPRPSFETWFIPTTATIKHDKVFVTAPNSFARDWLENRYQDLIAETVKEVSGKKYAIVITEEEETGEVRLQQRPKADVLDVPFNTKIEARTLLKRLLQEEIYSDDLALRLLQMNHTELGYLKQCIQDEKTLQ</sequence>
<gene>
    <name evidence="2" type="ORF">ACFPTR_14200</name>
</gene>
<dbReference type="Pfam" id="PF11638">
    <property type="entry name" value="DnaA_N"/>
    <property type="match status" value="1"/>
</dbReference>
<comment type="caution">
    <text evidence="2">The sequence shown here is derived from an EMBL/GenBank/DDBJ whole genome shotgun (WGS) entry which is preliminary data.</text>
</comment>
<accession>A0ABW0UBA1</accession>
<reference evidence="3" key="1">
    <citation type="journal article" date="2019" name="Int. J. Syst. Evol. Microbiol.">
        <title>The Global Catalogue of Microorganisms (GCM) 10K type strain sequencing project: providing services to taxonomists for standard genome sequencing and annotation.</title>
        <authorList>
            <consortium name="The Broad Institute Genomics Platform"/>
            <consortium name="The Broad Institute Genome Sequencing Center for Infectious Disease"/>
            <person name="Wu L."/>
            <person name="Ma J."/>
        </authorList>
    </citation>
    <scope>NUCLEOTIDE SEQUENCE [LARGE SCALE GENOMIC DNA]</scope>
    <source>
        <strain evidence="3">CGMCC 1.15790</strain>
    </source>
</reference>
<protein>
    <submittedName>
        <fullName evidence="2">DnaA N-terminal domain-containing protein</fullName>
    </submittedName>
</protein>
<proteinExistence type="predicted"/>
<dbReference type="RefSeq" id="WP_270898075.1">
    <property type="nucleotide sequence ID" value="NZ_JBHSPF010000077.1"/>
</dbReference>
<dbReference type="InterPro" id="IPR038454">
    <property type="entry name" value="DnaA_N_sf"/>
</dbReference>
<dbReference type="Gene3D" id="3.30.300.180">
    <property type="match status" value="1"/>
</dbReference>
<organism evidence="2 3">
    <name type="scientific">Aliibacillus thermotolerans</name>
    <dbReference type="NCBI Taxonomy" id="1834418"/>
    <lineage>
        <taxon>Bacteria</taxon>
        <taxon>Bacillati</taxon>
        <taxon>Bacillota</taxon>
        <taxon>Bacilli</taxon>
        <taxon>Bacillales</taxon>
        <taxon>Bacillaceae</taxon>
        <taxon>Aliibacillus</taxon>
    </lineage>
</organism>